<keyword evidence="8" id="KW-0689">Ribosomal protein</keyword>
<dbReference type="GeneID" id="300357333"/>
<dbReference type="Gene3D" id="2.60.120.650">
    <property type="entry name" value="Cupin"/>
    <property type="match status" value="1"/>
</dbReference>
<keyword evidence="8" id="KW-0687">Ribonucleoprotein</keyword>
<dbReference type="SUPFAM" id="SSF57802">
    <property type="entry name" value="Rubredoxin-like"/>
    <property type="match status" value="1"/>
</dbReference>
<dbReference type="Pfam" id="PF00301">
    <property type="entry name" value="Rubredoxin"/>
    <property type="match status" value="1"/>
</dbReference>
<dbReference type="PANTHER" id="PTHR13096:SF8">
    <property type="entry name" value="RIBOSOMAL OXYGENASE 1"/>
    <property type="match status" value="1"/>
</dbReference>
<evidence type="ECO:0000256" key="1">
    <source>
        <dbReference type="ARBA" id="ARBA00001954"/>
    </source>
</evidence>
<evidence type="ECO:0000259" key="6">
    <source>
        <dbReference type="PROSITE" id="PS50903"/>
    </source>
</evidence>
<keyword evidence="5" id="KW-0408">Iron</keyword>
<dbReference type="SUPFAM" id="SSF51197">
    <property type="entry name" value="Clavaminate synthase-like"/>
    <property type="match status" value="1"/>
</dbReference>
<feature type="domain" description="Rubredoxin-like" evidence="6">
    <location>
        <begin position="397"/>
        <end position="440"/>
    </location>
</feature>
<reference evidence="8 9" key="1">
    <citation type="submission" date="2016-10" db="EMBL/GenBank/DDBJ databases">
        <authorList>
            <person name="de Groot N.N."/>
        </authorList>
    </citation>
    <scope>NUCLEOTIDE SEQUENCE [LARGE SCALE GENOMIC DNA]</scope>
    <source>
        <strain evidence="8 9">DSM 15893</strain>
    </source>
</reference>
<keyword evidence="2" id="KW-0813">Transport</keyword>
<name>A0A1I5JF33_9GAMM</name>
<keyword evidence="4" id="KW-0249">Electron transport</keyword>
<dbReference type="InterPro" id="IPR003347">
    <property type="entry name" value="JmjC_dom"/>
</dbReference>
<evidence type="ECO:0000256" key="5">
    <source>
        <dbReference type="ARBA" id="ARBA00023004"/>
    </source>
</evidence>
<dbReference type="RefSeq" id="WP_074924891.1">
    <property type="nucleotide sequence ID" value="NZ_FOWR01000001.1"/>
</dbReference>
<evidence type="ECO:0000313" key="9">
    <source>
        <dbReference type="Proteomes" id="UP000182692"/>
    </source>
</evidence>
<organism evidence="8 9">
    <name type="scientific">Enterovibrio norvegicus DSM 15893</name>
    <dbReference type="NCBI Taxonomy" id="1121869"/>
    <lineage>
        <taxon>Bacteria</taxon>
        <taxon>Pseudomonadati</taxon>
        <taxon>Pseudomonadota</taxon>
        <taxon>Gammaproteobacteria</taxon>
        <taxon>Vibrionales</taxon>
        <taxon>Vibrionaceae</taxon>
        <taxon>Enterovibrio</taxon>
    </lineage>
</organism>
<dbReference type="Proteomes" id="UP000182692">
    <property type="component" value="Unassembled WGS sequence"/>
</dbReference>
<dbReference type="InterPro" id="IPR024934">
    <property type="entry name" value="Rubredoxin-like_dom"/>
</dbReference>
<dbReference type="EMBL" id="FOWR01000001">
    <property type="protein sequence ID" value="SFO71415.1"/>
    <property type="molecule type" value="Genomic_DNA"/>
</dbReference>
<dbReference type="CDD" id="cd00730">
    <property type="entry name" value="rubredoxin"/>
    <property type="match status" value="1"/>
</dbReference>
<dbReference type="InterPro" id="IPR039994">
    <property type="entry name" value="NO66-like"/>
</dbReference>
<evidence type="ECO:0000256" key="2">
    <source>
        <dbReference type="ARBA" id="ARBA00022448"/>
    </source>
</evidence>
<dbReference type="PANTHER" id="PTHR13096">
    <property type="entry name" value="MINA53 MYC INDUCED NUCLEAR ANTIGEN"/>
    <property type="match status" value="1"/>
</dbReference>
<evidence type="ECO:0000313" key="8">
    <source>
        <dbReference type="EMBL" id="SFO71415.1"/>
    </source>
</evidence>
<dbReference type="AlphaFoldDB" id="A0A1I5JF33"/>
<dbReference type="GO" id="GO:0005840">
    <property type="term" value="C:ribosome"/>
    <property type="evidence" value="ECO:0007669"/>
    <property type="project" value="UniProtKB-KW"/>
</dbReference>
<protein>
    <submittedName>
        <fullName evidence="8">Ribosomal protein L16 Arg81 hydroxylase, contains JmjC domain</fullName>
    </submittedName>
</protein>
<dbReference type="STRING" id="1121869.SAMN03084138_00155"/>
<dbReference type="Pfam" id="PF08007">
    <property type="entry name" value="JmjC_2"/>
    <property type="match status" value="1"/>
</dbReference>
<comment type="cofactor">
    <cofactor evidence="1">
        <name>Fe(2+)</name>
        <dbReference type="ChEBI" id="CHEBI:29033"/>
    </cofactor>
</comment>
<dbReference type="Gene3D" id="2.20.28.10">
    <property type="match status" value="1"/>
</dbReference>
<dbReference type="OrthoDB" id="9764016at2"/>
<accession>A0A1I5JF33</accession>
<evidence type="ECO:0000259" key="7">
    <source>
        <dbReference type="PROSITE" id="PS51184"/>
    </source>
</evidence>
<proteinExistence type="predicted"/>
<sequence length="450" mass="51398">MNFKCTHSNVLGIPLVEVFYQQYFDKHPYVFRTANPLLISTLINGFTLDNLIQTYLHEWGDIRIAKKDNADPTLSQQPPSDAMLLDAFKGGYTLVLNDLQQKLPAVANICRLLSQQFLCPTNCNAYWTPAQGEALDLHYDDQDVYIVQLEGSKHWMVESRSAYRPYEGETYRPNTLLTECDHLTDCILEPGNVLYIPRGTGHKAVALDDNSLHFTFSTLNLRNRDLFVTFSETLHPYTEQLRQAVNCHDTEFGEHISKVIANSLENIAQAFRDDPSLARSLFEQHVIPFIQEQPPAPISLEQSLRNSPEEVSYTTRLEVGRNQFLMLDSENLRVFFASGSIDIDPEHQWVLALLNRMDSFSLSELEEEVEADGYIFDVEAIHALMDHQLVIIKKEKDMIHECSVCGYQYDDSDHALPFTDLPDDWVCPECMVDKGHFAVAEDKVTQLKQG</sequence>
<keyword evidence="3" id="KW-0479">Metal-binding</keyword>
<gene>
    <name evidence="8" type="ORF">SAMN03084138_00155</name>
</gene>
<evidence type="ECO:0000256" key="4">
    <source>
        <dbReference type="ARBA" id="ARBA00022982"/>
    </source>
</evidence>
<dbReference type="PROSITE" id="PS51184">
    <property type="entry name" value="JMJC"/>
    <property type="match status" value="1"/>
</dbReference>
<feature type="domain" description="JmjC" evidence="7">
    <location>
        <begin position="92"/>
        <end position="235"/>
    </location>
</feature>
<dbReference type="InterPro" id="IPR024935">
    <property type="entry name" value="Rubredoxin_dom"/>
</dbReference>
<dbReference type="GO" id="GO:0005506">
    <property type="term" value="F:iron ion binding"/>
    <property type="evidence" value="ECO:0007669"/>
    <property type="project" value="InterPro"/>
</dbReference>
<dbReference type="PROSITE" id="PS50903">
    <property type="entry name" value="RUBREDOXIN_LIKE"/>
    <property type="match status" value="1"/>
</dbReference>
<evidence type="ECO:0000256" key="3">
    <source>
        <dbReference type="ARBA" id="ARBA00022723"/>
    </source>
</evidence>